<name>L5JPC7_PTEAL</name>
<evidence type="ECO:0000256" key="1">
    <source>
        <dbReference type="SAM" id="MobiDB-lite"/>
    </source>
</evidence>
<protein>
    <submittedName>
        <fullName evidence="2">Retrotransposon-like protein 1</fullName>
    </submittedName>
</protein>
<feature type="compositionally biased region" description="Acidic residues" evidence="1">
    <location>
        <begin position="101"/>
        <end position="112"/>
    </location>
</feature>
<dbReference type="STRING" id="9402.L5JPC7"/>
<reference evidence="3" key="1">
    <citation type="journal article" date="2013" name="Science">
        <title>Comparative analysis of bat genomes provides insight into the evolution of flight and immunity.</title>
        <authorList>
            <person name="Zhang G."/>
            <person name="Cowled C."/>
            <person name="Shi Z."/>
            <person name="Huang Z."/>
            <person name="Bishop-Lilly K.A."/>
            <person name="Fang X."/>
            <person name="Wynne J.W."/>
            <person name="Xiong Z."/>
            <person name="Baker M.L."/>
            <person name="Zhao W."/>
            <person name="Tachedjian M."/>
            <person name="Zhu Y."/>
            <person name="Zhou P."/>
            <person name="Jiang X."/>
            <person name="Ng J."/>
            <person name="Yang L."/>
            <person name="Wu L."/>
            <person name="Xiao J."/>
            <person name="Feng Y."/>
            <person name="Chen Y."/>
            <person name="Sun X."/>
            <person name="Zhang Y."/>
            <person name="Marsh G.A."/>
            <person name="Crameri G."/>
            <person name="Broder C.C."/>
            <person name="Frey K.G."/>
            <person name="Wang L.F."/>
            <person name="Wang J."/>
        </authorList>
    </citation>
    <scope>NUCLEOTIDE SEQUENCE [LARGE SCALE GENOMIC DNA]</scope>
</reference>
<dbReference type="Proteomes" id="UP000010552">
    <property type="component" value="Unassembled WGS sequence"/>
</dbReference>
<dbReference type="AlphaFoldDB" id="L5JPC7"/>
<feature type="compositionally biased region" description="Polar residues" evidence="1">
    <location>
        <begin position="129"/>
        <end position="148"/>
    </location>
</feature>
<feature type="compositionally biased region" description="Basic and acidic residues" evidence="1">
    <location>
        <begin position="211"/>
        <end position="237"/>
    </location>
</feature>
<feature type="region of interest" description="Disordered" evidence="1">
    <location>
        <begin position="198"/>
        <end position="288"/>
    </location>
</feature>
<feature type="region of interest" description="Disordered" evidence="1">
    <location>
        <begin position="1"/>
        <end position="176"/>
    </location>
</feature>
<keyword evidence="3" id="KW-1185">Reference proteome</keyword>
<accession>L5JPC7</accession>
<feature type="compositionally biased region" description="Polar residues" evidence="1">
    <location>
        <begin position="255"/>
        <end position="264"/>
    </location>
</feature>
<proteinExistence type="predicted"/>
<feature type="compositionally biased region" description="Basic and acidic residues" evidence="1">
    <location>
        <begin position="149"/>
        <end position="160"/>
    </location>
</feature>
<evidence type="ECO:0000313" key="2">
    <source>
        <dbReference type="EMBL" id="ELK01215.1"/>
    </source>
</evidence>
<feature type="compositionally biased region" description="Low complexity" evidence="1">
    <location>
        <begin position="25"/>
        <end position="36"/>
    </location>
</feature>
<evidence type="ECO:0000313" key="3">
    <source>
        <dbReference type="Proteomes" id="UP000010552"/>
    </source>
</evidence>
<gene>
    <name evidence="2" type="ORF">PAL_GLEAN10020880</name>
</gene>
<dbReference type="InParanoid" id="L5JPC7"/>
<sequence length="288" mass="30628">MIEPSEDSFETMMERKNPSSKQMESSEGSSGAAVEMSGGGAQAEAGPASGPAQETEALPIDLLQDMEGPSSGPQREITDPPNDLLQDPEESRGGSRRELGDPVDEAPGETEEASGYAWGGRKPRERKTGNTSTCPSVHVSVSQKQRSHYLSDSRSTEERSQQGAEEEIGGEEGRQQVWTGLSRSAAAKGKTETVVAARDRWPLETQAAEGAVRKSEGVPGGRREVQGLRKEGPRAEDTSFFYNTRGHGRGANVSLDPNLQSRLTASVPLGGDRPAPGYGAGSCEVQMN</sequence>
<dbReference type="EMBL" id="KB031153">
    <property type="protein sequence ID" value="ELK01215.1"/>
    <property type="molecule type" value="Genomic_DNA"/>
</dbReference>
<organism evidence="2 3">
    <name type="scientific">Pteropus alecto</name>
    <name type="common">Black flying fox</name>
    <dbReference type="NCBI Taxonomy" id="9402"/>
    <lineage>
        <taxon>Eukaryota</taxon>
        <taxon>Metazoa</taxon>
        <taxon>Chordata</taxon>
        <taxon>Craniata</taxon>
        <taxon>Vertebrata</taxon>
        <taxon>Euteleostomi</taxon>
        <taxon>Mammalia</taxon>
        <taxon>Eutheria</taxon>
        <taxon>Laurasiatheria</taxon>
        <taxon>Chiroptera</taxon>
        <taxon>Yinpterochiroptera</taxon>
        <taxon>Pteropodoidea</taxon>
        <taxon>Pteropodidae</taxon>
        <taxon>Pteropodinae</taxon>
        <taxon>Pteropus</taxon>
    </lineage>
</organism>
<feature type="compositionally biased region" description="Basic and acidic residues" evidence="1">
    <location>
        <begin position="89"/>
        <end position="100"/>
    </location>
</feature>